<dbReference type="AlphaFoldDB" id="A0AAU8K4F2"/>
<dbReference type="PROSITE" id="PS50853">
    <property type="entry name" value="FN3"/>
    <property type="match status" value="1"/>
</dbReference>
<name>A0AAU8K4F2_9ACTN</name>
<gene>
    <name evidence="4" type="ORF">ABWK59_30405</name>
</gene>
<dbReference type="GO" id="GO:0016798">
    <property type="term" value="F:hydrolase activity, acting on glycosyl bonds"/>
    <property type="evidence" value="ECO:0007669"/>
    <property type="project" value="UniProtKB-KW"/>
</dbReference>
<organism evidence="4">
    <name type="scientific">Kitasatospora camelliae</name>
    <dbReference type="NCBI Taxonomy" id="3156397"/>
    <lineage>
        <taxon>Bacteria</taxon>
        <taxon>Bacillati</taxon>
        <taxon>Actinomycetota</taxon>
        <taxon>Actinomycetes</taxon>
        <taxon>Kitasatosporales</taxon>
        <taxon>Streptomycetaceae</taxon>
        <taxon>Kitasatospora</taxon>
    </lineage>
</organism>
<accession>A0AAU8K4F2</accession>
<evidence type="ECO:0000256" key="2">
    <source>
        <dbReference type="ARBA" id="ARBA00023326"/>
    </source>
</evidence>
<dbReference type="SUPFAM" id="SSF49265">
    <property type="entry name" value="Fibronectin type III"/>
    <property type="match status" value="1"/>
</dbReference>
<dbReference type="GO" id="GO:0000272">
    <property type="term" value="P:polysaccharide catabolic process"/>
    <property type="evidence" value="ECO:0007669"/>
    <property type="project" value="UniProtKB-KW"/>
</dbReference>
<protein>
    <submittedName>
        <fullName evidence="4">Fibronectin type III domain-containing protein</fullName>
    </submittedName>
</protein>
<keyword evidence="1" id="KW-0326">Glycosidase</keyword>
<dbReference type="EMBL" id="CP159872">
    <property type="protein sequence ID" value="XCM82921.1"/>
    <property type="molecule type" value="Genomic_DNA"/>
</dbReference>
<reference evidence="4" key="1">
    <citation type="submission" date="2024-06" db="EMBL/GenBank/DDBJ databases">
        <title>The genome sequences of Kitasatospora sp. strain HUAS MG31.</title>
        <authorList>
            <person name="Mo P."/>
        </authorList>
    </citation>
    <scope>NUCLEOTIDE SEQUENCE</scope>
    <source>
        <strain evidence="4">HUAS MG31</strain>
    </source>
</reference>
<dbReference type="InterPro" id="IPR003961">
    <property type="entry name" value="FN3_dom"/>
</dbReference>
<evidence type="ECO:0000313" key="4">
    <source>
        <dbReference type="EMBL" id="XCM82921.1"/>
    </source>
</evidence>
<evidence type="ECO:0000259" key="3">
    <source>
        <dbReference type="PROSITE" id="PS50853"/>
    </source>
</evidence>
<dbReference type="Gene3D" id="2.60.40.10">
    <property type="entry name" value="Immunoglobulins"/>
    <property type="match status" value="1"/>
</dbReference>
<feature type="domain" description="Fibronectin type-III" evidence="3">
    <location>
        <begin position="435"/>
        <end position="542"/>
    </location>
</feature>
<dbReference type="KEGG" id="kcm:ABWK59_30405"/>
<dbReference type="InterPro" id="IPR013783">
    <property type="entry name" value="Ig-like_fold"/>
</dbReference>
<keyword evidence="2" id="KW-0119">Carbohydrate metabolism</keyword>
<keyword evidence="1" id="KW-0378">Hydrolase</keyword>
<dbReference type="InterPro" id="IPR036116">
    <property type="entry name" value="FN3_sf"/>
</dbReference>
<keyword evidence="2" id="KW-0624">Polysaccharide degradation</keyword>
<dbReference type="CDD" id="cd00063">
    <property type="entry name" value="FN3"/>
    <property type="match status" value="1"/>
</dbReference>
<evidence type="ECO:0000256" key="1">
    <source>
        <dbReference type="ARBA" id="ARBA00023295"/>
    </source>
</evidence>
<proteinExistence type="predicted"/>
<dbReference type="RefSeq" id="WP_354643856.1">
    <property type="nucleotide sequence ID" value="NZ_CP159872.1"/>
</dbReference>
<dbReference type="Pfam" id="PF00041">
    <property type="entry name" value="fn3"/>
    <property type="match status" value="1"/>
</dbReference>
<sequence length="930" mass="98348">MSVNQVLTALGRWQLELLPTTPRETLDALVEFGHVAIIPGRVDVRTAGDGLLTAARYVGVLRTGTRADDGRTKVPGDKVTIGGAGMEMWLGDEDDKGSVFENATQFSSASFATTITGLLPASGAITVGTLYSVTGTYSGTHQWQTSRKAISYVCDTMSTTSVPVSWRVNGNGTIDAGPESNLFVTTPQCAIVRRGAGEDMSLRALPGQLNLAQDVEDFTTRVVLLAQGEGESTATGSADINPGLNPYKDIHGNTLVMTRMVSESATSQTNATVRAQLALSQWVGPHRALTLTTADYEIDGSFSPGDYVWAYDPDKGLIDTGNEIVFRGQRLNPLKLQVTETTWPVTAGHTVAYRSGAGTWTDLTDYVAFEQGTTSVVVGDFERQLNNSSAEPVGSRPNADTSIPGIPTFVTPFSGAAYLDGKGFTRSRVIVAWNAPNNTDGSSILDGDHYEIRYAVDTDLIYPATWAQLSQVRWMDLQEWRQPFAAPTGQWLTVYVAWGDTSVQLQDLSPGVGYDVQIRAVDKAGNAGNWSGTTTFVATSDNIPPSTPAAPSVAGSRIALQITHTLGKATGGTYNLEADIHHLEVHVEYEPTFTPSTTTLKGKVSATSGMLQAQIPVVTTVQVEETSARYVRVVAVDIAGNKSAPSAAATATALLIDDAHISDLTVTKVTAGTISADWIVGSRIKTSDTGARVELNSAGLQAYSAAGTQTVNIASADGSVSIVGQLLSGTTGRRVEINPTSTLLPEIRFYPTSGSNYAYINAVSTGTDANLGLNSGTFVVGADTLYERLYLTPNSIQLALVDLDQNRKGGYVAISRSAASLGNTDGSLDYYLSVHDDGLILSSGYFHNYFSALTNRDALFVGYQDVSGLTTVSFGYGTTMASTMAPVVTLADSGALKTTQVTSANTTGFTASFSAAASGGANLAFWIFRV</sequence>